<proteinExistence type="predicted"/>
<evidence type="ECO:0000313" key="17">
    <source>
        <dbReference type="Proteomes" id="UP000823749"/>
    </source>
</evidence>
<dbReference type="FunFam" id="3.30.40.10:FF:000658">
    <property type="entry name" value="E3 ubiquitin-protein ligase APD2"/>
    <property type="match status" value="1"/>
</dbReference>
<dbReference type="GO" id="GO:0016567">
    <property type="term" value="P:protein ubiquitination"/>
    <property type="evidence" value="ECO:0007669"/>
    <property type="project" value="TreeGrafter"/>
</dbReference>
<evidence type="ECO:0000256" key="2">
    <source>
        <dbReference type="ARBA" id="ARBA00004308"/>
    </source>
</evidence>
<keyword evidence="10 14" id="KW-1133">Transmembrane helix</keyword>
<keyword evidence="9" id="KW-0862">Zinc</keyword>
<dbReference type="Pfam" id="PF16040">
    <property type="entry name" value="APD1-4_N"/>
    <property type="match status" value="1"/>
</dbReference>
<keyword evidence="7 12" id="KW-0863">Zinc-finger</keyword>
<dbReference type="AlphaFoldDB" id="A0AAV6KLS0"/>
<dbReference type="GO" id="GO:0009705">
    <property type="term" value="C:plant-type vacuole membrane"/>
    <property type="evidence" value="ECO:0007669"/>
    <property type="project" value="TreeGrafter"/>
</dbReference>
<evidence type="ECO:0000259" key="15">
    <source>
        <dbReference type="PROSITE" id="PS50089"/>
    </source>
</evidence>
<evidence type="ECO:0000256" key="5">
    <source>
        <dbReference type="ARBA" id="ARBA00022692"/>
    </source>
</evidence>
<keyword evidence="8" id="KW-0833">Ubl conjugation pathway</keyword>
<gene>
    <name evidence="16" type="ORF">RHGRI_011148</name>
</gene>
<feature type="region of interest" description="Disordered" evidence="13">
    <location>
        <begin position="401"/>
        <end position="422"/>
    </location>
</feature>
<feature type="compositionally biased region" description="Low complexity" evidence="13">
    <location>
        <begin position="9"/>
        <end position="19"/>
    </location>
</feature>
<comment type="subcellular location">
    <subcellularLocation>
        <location evidence="2">Endomembrane system</location>
    </subcellularLocation>
    <subcellularLocation>
        <location evidence="1">Membrane</location>
        <topology evidence="1">Multi-pass membrane protein</topology>
    </subcellularLocation>
</comment>
<feature type="transmembrane region" description="Helical" evidence="14">
    <location>
        <begin position="75"/>
        <end position="94"/>
    </location>
</feature>
<evidence type="ECO:0000256" key="9">
    <source>
        <dbReference type="ARBA" id="ARBA00022833"/>
    </source>
</evidence>
<dbReference type="Gene3D" id="3.30.40.10">
    <property type="entry name" value="Zinc/RING finger domain, C3HC4 (zinc finger)"/>
    <property type="match status" value="1"/>
</dbReference>
<feature type="transmembrane region" description="Helical" evidence="14">
    <location>
        <begin position="353"/>
        <end position="374"/>
    </location>
</feature>
<evidence type="ECO:0000256" key="8">
    <source>
        <dbReference type="ARBA" id="ARBA00022786"/>
    </source>
</evidence>
<dbReference type="EMBL" id="JACTNZ010000004">
    <property type="protein sequence ID" value="KAG5553179.1"/>
    <property type="molecule type" value="Genomic_DNA"/>
</dbReference>
<evidence type="ECO:0000313" key="16">
    <source>
        <dbReference type="EMBL" id="KAG5553179.1"/>
    </source>
</evidence>
<dbReference type="SUPFAM" id="SSF57850">
    <property type="entry name" value="RING/U-box"/>
    <property type="match status" value="1"/>
</dbReference>
<dbReference type="Pfam" id="PF13920">
    <property type="entry name" value="zf-C3HC4_3"/>
    <property type="match status" value="1"/>
</dbReference>
<dbReference type="InterPro" id="IPR001841">
    <property type="entry name" value="Znf_RING"/>
</dbReference>
<dbReference type="GO" id="GO:0061630">
    <property type="term" value="F:ubiquitin protein ligase activity"/>
    <property type="evidence" value="ECO:0007669"/>
    <property type="project" value="TreeGrafter"/>
</dbReference>
<dbReference type="GO" id="GO:0008270">
    <property type="term" value="F:zinc ion binding"/>
    <property type="evidence" value="ECO:0007669"/>
    <property type="project" value="UniProtKB-KW"/>
</dbReference>
<evidence type="ECO:0000256" key="6">
    <source>
        <dbReference type="ARBA" id="ARBA00022723"/>
    </source>
</evidence>
<protein>
    <recommendedName>
        <fullName evidence="15">RING-type domain-containing protein</fullName>
    </recommendedName>
</protein>
<keyword evidence="17" id="KW-1185">Reference proteome</keyword>
<dbReference type="SMART" id="SM00184">
    <property type="entry name" value="RING"/>
    <property type="match status" value="1"/>
</dbReference>
<dbReference type="PROSITE" id="PS50089">
    <property type="entry name" value="ZF_RING_2"/>
    <property type="match status" value="1"/>
</dbReference>
<organism evidence="16 17">
    <name type="scientific">Rhododendron griersonianum</name>
    <dbReference type="NCBI Taxonomy" id="479676"/>
    <lineage>
        <taxon>Eukaryota</taxon>
        <taxon>Viridiplantae</taxon>
        <taxon>Streptophyta</taxon>
        <taxon>Embryophyta</taxon>
        <taxon>Tracheophyta</taxon>
        <taxon>Spermatophyta</taxon>
        <taxon>Magnoliopsida</taxon>
        <taxon>eudicotyledons</taxon>
        <taxon>Gunneridae</taxon>
        <taxon>Pentapetalae</taxon>
        <taxon>asterids</taxon>
        <taxon>Ericales</taxon>
        <taxon>Ericaceae</taxon>
        <taxon>Ericoideae</taxon>
        <taxon>Rhodoreae</taxon>
        <taxon>Rhododendron</taxon>
    </lineage>
</organism>
<evidence type="ECO:0000256" key="1">
    <source>
        <dbReference type="ARBA" id="ARBA00004141"/>
    </source>
</evidence>
<keyword evidence="4" id="KW-0808">Transferase</keyword>
<sequence>MEEPDRNFSAEASSSSSREYSGRATASSSSYPVAEEAEENHDSQFVQPHAGVSYQVDYATAEDEAISRFIREDSWSCIVVVLTFWFFVCGFYWYTGYVSMSALEPLCGAPFLPERHHSELPLNRTVLESELPGFAMVETESLLVSLAAGVLLQCPSGDLLCHTRNKLGELVHIQSVSVTLILGVYGSVNLQLGPNSSVLITPNPLFVEYIKVEQLDEANTGPTLYGLYEDPPCDVEWIYVLNEGSQINISYSVNSTSLSSLILIIAQGIENSKEGACNPAVKVLSVLVQLNLTVMSLLYNTTSAYYNCAVAQGACSLKMFFPNGNSAVLTSPGPEQATTSQMWYVKLSYGPRWITYIVGIGGMTILMLLGFHFLNNFQCSREERTSFQFGEMRSERAPLLSQKDDDLSSWGSSYDSVSQDDEDLEDGMAADSLEGKPLKDGEYNNNIRRLCAICFDAPRDCFFLPCGHCVACFACGTRIAELAGTCPICRRNMKKVRRIFTV</sequence>
<evidence type="ECO:0000256" key="14">
    <source>
        <dbReference type="SAM" id="Phobius"/>
    </source>
</evidence>
<dbReference type="Proteomes" id="UP000823749">
    <property type="component" value="Chromosome 4"/>
</dbReference>
<comment type="caution">
    <text evidence="16">The sequence shown here is derived from an EMBL/GenBank/DDBJ whole genome shotgun (WGS) entry which is preliminary data.</text>
</comment>
<dbReference type="InterPro" id="IPR032010">
    <property type="entry name" value="APD1-4_M"/>
</dbReference>
<feature type="region of interest" description="Disordered" evidence="13">
    <location>
        <begin position="1"/>
        <end position="43"/>
    </location>
</feature>
<dbReference type="Pfam" id="PF16041">
    <property type="entry name" value="APD1-4_M"/>
    <property type="match status" value="1"/>
</dbReference>
<evidence type="ECO:0000256" key="10">
    <source>
        <dbReference type="ARBA" id="ARBA00022989"/>
    </source>
</evidence>
<dbReference type="PANTHER" id="PTHR46858:SF5">
    <property type="entry name" value="E3 UBIQUITIN-PROTEIN LIGASE APD1-RELATED"/>
    <property type="match status" value="1"/>
</dbReference>
<evidence type="ECO:0000256" key="13">
    <source>
        <dbReference type="SAM" id="MobiDB-lite"/>
    </source>
</evidence>
<keyword evidence="6" id="KW-0479">Metal-binding</keyword>
<name>A0AAV6KLS0_9ERIC</name>
<dbReference type="GO" id="GO:0009555">
    <property type="term" value="P:pollen development"/>
    <property type="evidence" value="ECO:0007669"/>
    <property type="project" value="UniProtKB-ARBA"/>
</dbReference>
<keyword evidence="5 14" id="KW-0812">Transmembrane</keyword>
<evidence type="ECO:0000256" key="11">
    <source>
        <dbReference type="ARBA" id="ARBA00023136"/>
    </source>
</evidence>
<dbReference type="InterPro" id="IPR013083">
    <property type="entry name" value="Znf_RING/FYVE/PHD"/>
</dbReference>
<dbReference type="PANTHER" id="PTHR46858">
    <property type="entry name" value="OS05G0521000 PROTEIN"/>
    <property type="match status" value="1"/>
</dbReference>
<evidence type="ECO:0000256" key="3">
    <source>
        <dbReference type="ARBA" id="ARBA00004906"/>
    </source>
</evidence>
<feature type="domain" description="RING-type" evidence="15">
    <location>
        <begin position="451"/>
        <end position="490"/>
    </location>
</feature>
<evidence type="ECO:0000256" key="12">
    <source>
        <dbReference type="PROSITE-ProRule" id="PRU00175"/>
    </source>
</evidence>
<evidence type="ECO:0000256" key="7">
    <source>
        <dbReference type="ARBA" id="ARBA00022771"/>
    </source>
</evidence>
<keyword evidence="11 14" id="KW-0472">Membrane</keyword>
<accession>A0AAV6KLS0</accession>
<evidence type="ECO:0000256" key="4">
    <source>
        <dbReference type="ARBA" id="ARBA00022679"/>
    </source>
</evidence>
<dbReference type="InterPro" id="IPR032008">
    <property type="entry name" value="APD1-4_N"/>
</dbReference>
<dbReference type="GO" id="GO:0005768">
    <property type="term" value="C:endosome"/>
    <property type="evidence" value="ECO:0007669"/>
    <property type="project" value="TreeGrafter"/>
</dbReference>
<dbReference type="GO" id="GO:0000278">
    <property type="term" value="P:mitotic cell cycle"/>
    <property type="evidence" value="ECO:0007669"/>
    <property type="project" value="UniProtKB-ARBA"/>
</dbReference>
<reference evidence="16" key="1">
    <citation type="submission" date="2020-08" db="EMBL/GenBank/DDBJ databases">
        <title>Plant Genome Project.</title>
        <authorList>
            <person name="Zhang R.-G."/>
        </authorList>
    </citation>
    <scope>NUCLEOTIDE SEQUENCE</scope>
    <source>
        <strain evidence="16">WSP0</strain>
        <tissue evidence="16">Leaf</tissue>
    </source>
</reference>
<comment type="pathway">
    <text evidence="3">Protein modification; protein ubiquitination.</text>
</comment>